<comment type="caution">
    <text evidence="2">The sequence shown here is derived from an EMBL/GenBank/DDBJ whole genome shotgun (WGS) entry which is preliminary data.</text>
</comment>
<feature type="compositionally biased region" description="Low complexity" evidence="1">
    <location>
        <begin position="59"/>
        <end position="73"/>
    </location>
</feature>
<reference evidence="2 3" key="1">
    <citation type="submission" date="2024-10" db="EMBL/GenBank/DDBJ databases">
        <authorList>
            <person name="Kim D."/>
        </authorList>
    </citation>
    <scope>NUCLEOTIDE SEQUENCE [LARGE SCALE GENOMIC DNA]</scope>
    <source>
        <strain evidence="2">BH-2024</strain>
    </source>
</reference>
<organism evidence="2 3">
    <name type="scientific">Heterodera trifolii</name>
    <dbReference type="NCBI Taxonomy" id="157864"/>
    <lineage>
        <taxon>Eukaryota</taxon>
        <taxon>Metazoa</taxon>
        <taxon>Ecdysozoa</taxon>
        <taxon>Nematoda</taxon>
        <taxon>Chromadorea</taxon>
        <taxon>Rhabditida</taxon>
        <taxon>Tylenchina</taxon>
        <taxon>Tylenchomorpha</taxon>
        <taxon>Tylenchoidea</taxon>
        <taxon>Heteroderidae</taxon>
        <taxon>Heteroderinae</taxon>
        <taxon>Heterodera</taxon>
    </lineage>
</organism>
<proteinExistence type="predicted"/>
<gene>
    <name evidence="2" type="ORF">niasHT_039241</name>
</gene>
<feature type="compositionally biased region" description="Basic and acidic residues" evidence="1">
    <location>
        <begin position="79"/>
        <end position="89"/>
    </location>
</feature>
<keyword evidence="3" id="KW-1185">Reference proteome</keyword>
<evidence type="ECO:0000313" key="2">
    <source>
        <dbReference type="EMBL" id="KAL3086905.1"/>
    </source>
</evidence>
<feature type="region of interest" description="Disordered" evidence="1">
    <location>
        <begin position="55"/>
        <end position="116"/>
    </location>
</feature>
<protein>
    <submittedName>
        <fullName evidence="2">Uncharacterized protein</fullName>
    </submittedName>
</protein>
<evidence type="ECO:0000256" key="1">
    <source>
        <dbReference type="SAM" id="MobiDB-lite"/>
    </source>
</evidence>
<name>A0ABD2J8H0_9BILA</name>
<dbReference type="EMBL" id="JBICBT010001029">
    <property type="protein sequence ID" value="KAL3086905.1"/>
    <property type="molecule type" value="Genomic_DNA"/>
</dbReference>
<sequence length="203" mass="21862">MKRNFAKRTGGPPSHLKRMAANVATDLMKNYFTPSGIETSAMHWGGARCRDMEIGGGTTTANGQAAAAATNTGGKRRAPTNDKQSRNEEAPTTALVDLSDGDEENREPRRKRGSRICCGPGVLGSRICSAKRRAGYRHWRANGGGGGSSAQQPFTFPGPMTAPPFNYNNNFPQMAPVPCMMMMMPVMPMGMPFCPYPPPPPKN</sequence>
<evidence type="ECO:0000313" key="3">
    <source>
        <dbReference type="Proteomes" id="UP001620626"/>
    </source>
</evidence>
<dbReference type="AlphaFoldDB" id="A0ABD2J8H0"/>
<dbReference type="Proteomes" id="UP001620626">
    <property type="component" value="Unassembled WGS sequence"/>
</dbReference>
<accession>A0ABD2J8H0</accession>